<dbReference type="GO" id="GO:0005634">
    <property type="term" value="C:nucleus"/>
    <property type="evidence" value="ECO:0007669"/>
    <property type="project" value="UniProtKB-ARBA"/>
</dbReference>
<dbReference type="Pfam" id="PF00665">
    <property type="entry name" value="rve"/>
    <property type="match status" value="1"/>
</dbReference>
<protein>
    <recommendedName>
        <fullName evidence="1">RNA-directed DNA polymerase</fullName>
        <ecNumber evidence="1">2.7.7.49</ecNumber>
    </recommendedName>
</protein>
<dbReference type="Pfam" id="PF17917">
    <property type="entry name" value="RT_RNaseH"/>
    <property type="match status" value="1"/>
</dbReference>
<name>A0A9P6GVD0_9MICR</name>
<organism evidence="12 13">
    <name type="scientific">Nosema granulosis</name>
    <dbReference type="NCBI Taxonomy" id="83296"/>
    <lineage>
        <taxon>Eukaryota</taxon>
        <taxon>Fungi</taxon>
        <taxon>Fungi incertae sedis</taxon>
        <taxon>Microsporidia</taxon>
        <taxon>Nosematidae</taxon>
        <taxon>Nosema</taxon>
    </lineage>
</organism>
<dbReference type="GO" id="GO:0004519">
    <property type="term" value="F:endonuclease activity"/>
    <property type="evidence" value="ECO:0007669"/>
    <property type="project" value="UniProtKB-KW"/>
</dbReference>
<dbReference type="AlphaFoldDB" id="A0A9P6GVD0"/>
<feature type="compositionally biased region" description="Polar residues" evidence="9">
    <location>
        <begin position="16"/>
        <end position="25"/>
    </location>
</feature>
<dbReference type="InterPro" id="IPR043502">
    <property type="entry name" value="DNA/RNA_pol_sf"/>
</dbReference>
<dbReference type="PANTHER" id="PTHR37984:SF5">
    <property type="entry name" value="PROTEIN NYNRIN-LIKE"/>
    <property type="match status" value="1"/>
</dbReference>
<evidence type="ECO:0000259" key="10">
    <source>
        <dbReference type="PROSITE" id="PS50878"/>
    </source>
</evidence>
<dbReference type="Gene3D" id="3.30.420.10">
    <property type="entry name" value="Ribonuclease H-like superfamily/Ribonuclease H"/>
    <property type="match status" value="2"/>
</dbReference>
<proteinExistence type="predicted"/>
<evidence type="ECO:0000256" key="8">
    <source>
        <dbReference type="ARBA" id="ARBA00022918"/>
    </source>
</evidence>
<keyword evidence="7" id="KW-0378">Hydrolase</keyword>
<evidence type="ECO:0000256" key="2">
    <source>
        <dbReference type="ARBA" id="ARBA00022670"/>
    </source>
</evidence>
<dbReference type="CDD" id="cd00303">
    <property type="entry name" value="retropepsin_like"/>
    <property type="match status" value="1"/>
</dbReference>
<keyword evidence="2" id="KW-0645">Protease</keyword>
<keyword evidence="3" id="KW-0808">Transferase</keyword>
<dbReference type="InterPro" id="IPR021109">
    <property type="entry name" value="Peptidase_aspartic_dom_sf"/>
</dbReference>
<dbReference type="InterPro" id="IPR001584">
    <property type="entry name" value="Integrase_cat-core"/>
</dbReference>
<dbReference type="SUPFAM" id="SSF50630">
    <property type="entry name" value="Acid proteases"/>
    <property type="match status" value="1"/>
</dbReference>
<dbReference type="GO" id="GO:0015074">
    <property type="term" value="P:DNA integration"/>
    <property type="evidence" value="ECO:0007669"/>
    <property type="project" value="InterPro"/>
</dbReference>
<dbReference type="SUPFAM" id="SSF56672">
    <property type="entry name" value="DNA/RNA polymerases"/>
    <property type="match status" value="1"/>
</dbReference>
<dbReference type="GO" id="GO:0003676">
    <property type="term" value="F:nucleic acid binding"/>
    <property type="evidence" value="ECO:0007669"/>
    <property type="project" value="InterPro"/>
</dbReference>
<dbReference type="PROSITE" id="PS50994">
    <property type="entry name" value="INTEGRASE"/>
    <property type="match status" value="1"/>
</dbReference>
<evidence type="ECO:0000256" key="3">
    <source>
        <dbReference type="ARBA" id="ARBA00022679"/>
    </source>
</evidence>
<dbReference type="InterPro" id="IPR041373">
    <property type="entry name" value="RT_RNaseH"/>
</dbReference>
<keyword evidence="4" id="KW-0548">Nucleotidyltransferase</keyword>
<feature type="region of interest" description="Disordered" evidence="9">
    <location>
        <begin position="1"/>
        <end position="25"/>
    </location>
</feature>
<evidence type="ECO:0000256" key="5">
    <source>
        <dbReference type="ARBA" id="ARBA00022722"/>
    </source>
</evidence>
<dbReference type="GO" id="GO:0003964">
    <property type="term" value="F:RNA-directed DNA polymerase activity"/>
    <property type="evidence" value="ECO:0007669"/>
    <property type="project" value="UniProtKB-KW"/>
</dbReference>
<evidence type="ECO:0000313" key="13">
    <source>
        <dbReference type="Proteomes" id="UP000740883"/>
    </source>
</evidence>
<dbReference type="Pfam" id="PF00078">
    <property type="entry name" value="RVT_1"/>
    <property type="match status" value="1"/>
</dbReference>
<dbReference type="CDD" id="cd09274">
    <property type="entry name" value="RNase_HI_RT_Ty3"/>
    <property type="match status" value="1"/>
</dbReference>
<evidence type="ECO:0000259" key="11">
    <source>
        <dbReference type="PROSITE" id="PS50994"/>
    </source>
</evidence>
<gene>
    <name evidence="12" type="primary">pol_244</name>
    <name evidence="12" type="ORF">NGRA_3108</name>
</gene>
<dbReference type="GO" id="GO:0008233">
    <property type="term" value="F:peptidase activity"/>
    <property type="evidence" value="ECO:0007669"/>
    <property type="project" value="UniProtKB-KW"/>
</dbReference>
<dbReference type="EMBL" id="SBJO01000584">
    <property type="protein sequence ID" value="KAF9760582.1"/>
    <property type="molecule type" value="Genomic_DNA"/>
</dbReference>
<dbReference type="Gene3D" id="3.10.10.10">
    <property type="entry name" value="HIV Type 1 Reverse Transcriptase, subunit A, domain 1"/>
    <property type="match status" value="1"/>
</dbReference>
<dbReference type="PROSITE" id="PS50878">
    <property type="entry name" value="RT_POL"/>
    <property type="match status" value="1"/>
</dbReference>
<dbReference type="InterPro" id="IPR000477">
    <property type="entry name" value="RT_dom"/>
</dbReference>
<dbReference type="GO" id="GO:0006508">
    <property type="term" value="P:proteolysis"/>
    <property type="evidence" value="ECO:0007669"/>
    <property type="project" value="UniProtKB-KW"/>
</dbReference>
<keyword evidence="13" id="KW-1185">Reference proteome</keyword>
<evidence type="ECO:0000256" key="4">
    <source>
        <dbReference type="ARBA" id="ARBA00022695"/>
    </source>
</evidence>
<feature type="domain" description="Reverse transcriptase" evidence="10">
    <location>
        <begin position="497"/>
        <end position="674"/>
    </location>
</feature>
<evidence type="ECO:0000313" key="12">
    <source>
        <dbReference type="EMBL" id="KAF9760582.1"/>
    </source>
</evidence>
<evidence type="ECO:0000256" key="6">
    <source>
        <dbReference type="ARBA" id="ARBA00022759"/>
    </source>
</evidence>
<keyword evidence="5" id="KW-0540">Nuclease</keyword>
<keyword evidence="8" id="KW-0695">RNA-directed DNA polymerase</keyword>
<sequence length="1193" mass="137622">MISSSNSSHRKAQKPPHSSSGNYTTQNHLLSSLPIYILNPEKAKSLEKNFFSLSFPLNYGEIELTNKPQQTIYKFQNPHIQDPLQWCRTLRRVAILNQWKTETAMMLLEDLLESKFLQQIATKKTLDTKLDLLCEILFPYKDFNLYRKSISKIHRNQFTSIEEFIDTLEDLKKRADLCGQQKLEKVPESDVLEVVLKNLNFKEREHLAIKQAFTIEEIKLELKLYNETQIFFNLASSESTNKMESNTQIMKSQQPYCYYHRTNFHDAKDCRYLQSKGKHLQENKQAFSAKNVLVKSPDKTYPMSVFHTNHTRLMLLLDTGANQNFLSQNCWERLKDNCINFQKVNENITLADGSQTAAACSVTLKGSLEIDGTERNYEFLILPALPYDGIIGVQTMRDINCVINLRKGQILVEKENAQDDEGYPDLELANKVDFTYYSDSSFFMAIEQFKRVNPEIGCIKTEPMRIFLKDTIPVCKRPYTISLPRIKQTKEEIQKLLKLKIIRESKSSYASPAFPIPKKNGKTRLVVDYKALNAKTIKLGYPFPNMQYSLIDLKGALYFSQIDLNMGYYQIPMAEESIEKTAFVTPFGHYEYLRMPFGLSNAPRVFQQVMANKLQQFPFAKVFVDDILIFSKTYEEHKQHVVTVIKHLLKEGISINFEKSSFLKSEVRYLGKIIDKDGIKSDLECLCGIDKFKTPRNKKDLMKLLGKINWFREHVPSLSNQLIGITDKLKNENHKFIWTKEDEQVMDNILKIIKTQIVLHHPDLSKPFLLKTDASDEGLGATLYQDDKLIGIYSNKLQKSELNYTTTEKELLAIIKALKHFKSIILGAQIKVLTDHKNLTYITSCENNRAQRWKGLLDEFNVELQYIEGKKNVEADMLSRCLVLKSTKQKCLTEKILNLETISEAQANSAIINRNTPSITIGKLSGSISAETPFQKVAIDLYGPISERYFKGGEDNNKIMLLVIVDVYSRITEIIPTNSISARAMQKGLTQKWFKKYGKPEEIISDQGKQFIAVEFQKFLQNHNIKHTLSSIYNPTGNSAVERVNQTIGNVLRCSKHKNIKQAIKLCKRQINCTYHSTLGMSPFEVVFGINPINPKIAVEIDHTRLKERKEERSSKDIIKKNQSRTNYTYTADQEVLIKTPFPEKLETRWEGPYKISKVGFDQNYLIVNVGNTETRINIKRIKPFKREEHVVN</sequence>
<feature type="domain" description="Integrase catalytic" evidence="11">
    <location>
        <begin position="929"/>
        <end position="1091"/>
    </location>
</feature>
<evidence type="ECO:0000256" key="9">
    <source>
        <dbReference type="SAM" id="MobiDB-lite"/>
    </source>
</evidence>
<dbReference type="InterPro" id="IPR012337">
    <property type="entry name" value="RNaseH-like_sf"/>
</dbReference>
<accession>A0A9P6GVD0</accession>
<dbReference type="SUPFAM" id="SSF53098">
    <property type="entry name" value="Ribonuclease H-like"/>
    <property type="match status" value="1"/>
</dbReference>
<dbReference type="EC" id="2.7.7.49" evidence="1"/>
<dbReference type="CDD" id="cd01647">
    <property type="entry name" value="RT_LTR"/>
    <property type="match status" value="1"/>
</dbReference>
<evidence type="ECO:0000256" key="7">
    <source>
        <dbReference type="ARBA" id="ARBA00022801"/>
    </source>
</evidence>
<keyword evidence="6" id="KW-0255">Endonuclease</keyword>
<dbReference type="FunFam" id="3.10.10.10:FF:000007">
    <property type="entry name" value="Retrovirus-related Pol polyprotein from transposon 17.6-like Protein"/>
    <property type="match status" value="1"/>
</dbReference>
<evidence type="ECO:0000256" key="1">
    <source>
        <dbReference type="ARBA" id="ARBA00012493"/>
    </source>
</evidence>
<comment type="caution">
    <text evidence="12">The sequence shown here is derived from an EMBL/GenBank/DDBJ whole genome shotgun (WGS) entry which is preliminary data.</text>
</comment>
<dbReference type="PANTHER" id="PTHR37984">
    <property type="entry name" value="PROTEIN CBG26694"/>
    <property type="match status" value="1"/>
</dbReference>
<reference evidence="12 13" key="1">
    <citation type="journal article" date="2020" name="Genome Biol. Evol.">
        <title>Comparative genomics of strictly vertically transmitted, feminizing microsporidia endosymbionts of amphipod crustaceans.</title>
        <authorList>
            <person name="Cormier A."/>
            <person name="Chebbi M.A."/>
            <person name="Giraud I."/>
            <person name="Wattier R."/>
            <person name="Teixeira M."/>
            <person name="Gilbert C."/>
            <person name="Rigaud T."/>
            <person name="Cordaux R."/>
        </authorList>
    </citation>
    <scope>NUCLEOTIDE SEQUENCE [LARGE SCALE GENOMIC DNA]</scope>
    <source>
        <strain evidence="12 13">Ou3-Ou53</strain>
    </source>
</reference>
<dbReference type="OrthoDB" id="3227343at2759"/>
<dbReference type="Gene3D" id="3.30.70.270">
    <property type="match status" value="2"/>
</dbReference>
<dbReference type="InterPro" id="IPR036397">
    <property type="entry name" value="RNaseH_sf"/>
</dbReference>
<dbReference type="InterPro" id="IPR050951">
    <property type="entry name" value="Retrovirus_Pol_polyprotein"/>
</dbReference>
<dbReference type="Gene3D" id="2.40.70.10">
    <property type="entry name" value="Acid Proteases"/>
    <property type="match status" value="1"/>
</dbReference>
<dbReference type="Proteomes" id="UP000740883">
    <property type="component" value="Unassembled WGS sequence"/>
</dbReference>
<dbReference type="InterPro" id="IPR043128">
    <property type="entry name" value="Rev_trsase/Diguanyl_cyclase"/>
</dbReference>